<dbReference type="GO" id="GO:0005634">
    <property type="term" value="C:nucleus"/>
    <property type="evidence" value="ECO:0007669"/>
    <property type="project" value="UniProtKB-SubCell"/>
</dbReference>
<reference evidence="3 4" key="1">
    <citation type="submission" date="2019-01" db="EMBL/GenBank/DDBJ databases">
        <title>Sequencing of cultivated peanut Arachis hypogaea provides insights into genome evolution and oil improvement.</title>
        <authorList>
            <person name="Chen X."/>
        </authorList>
    </citation>
    <scope>NUCLEOTIDE SEQUENCE [LARGE SCALE GENOMIC DNA]</scope>
    <source>
        <strain evidence="4">cv. Fuhuasheng</strain>
        <tissue evidence="3">Leaves</tissue>
    </source>
</reference>
<comment type="function">
    <text evidence="1">Putative transcription activator involved in regulating light control of development.</text>
</comment>
<dbReference type="EMBL" id="SDMP01000013">
    <property type="protein sequence ID" value="RYR20980.1"/>
    <property type="molecule type" value="Genomic_DNA"/>
</dbReference>
<dbReference type="InterPro" id="IPR018289">
    <property type="entry name" value="MULE_transposase_dom"/>
</dbReference>
<evidence type="ECO:0000313" key="3">
    <source>
        <dbReference type="EMBL" id="RYR20980.1"/>
    </source>
</evidence>
<dbReference type="AlphaFoldDB" id="A0A445A3G1"/>
<evidence type="ECO:0000313" key="4">
    <source>
        <dbReference type="Proteomes" id="UP000289738"/>
    </source>
</evidence>
<proteinExistence type="inferred from homology"/>
<comment type="caution">
    <text evidence="3">The sequence shown here is derived from an EMBL/GenBank/DDBJ whole genome shotgun (WGS) entry which is preliminary data.</text>
</comment>
<evidence type="ECO:0000259" key="2">
    <source>
        <dbReference type="Pfam" id="PF10551"/>
    </source>
</evidence>
<dbReference type="PANTHER" id="PTHR31669">
    <property type="entry name" value="PROTEIN FAR1-RELATED SEQUENCE 10-RELATED"/>
    <property type="match status" value="1"/>
</dbReference>
<sequence length="249" mass="29088">MFSETNHHGQTTIFGCDLLSDERTKTFKWTLKEFSEIMSSKLPGGIVIDEDHAMREAILEVFPDIPHCLCLWHLRLNAVQNIKNKHFWDDFNVLLYAQFTAEVFEERWNEVILKYGLADNEWNYVDSKTNLLEFMHKFNEFHILTTCLKSFEKQVAEIYTRNIFKLVRNKIEVAGALNVTECLNSGDLVEYNTSDYSLETSQCKMRPWILILKRWTREAKSDLICSIGEQESAYDIVYTLRCGTIASIC</sequence>
<dbReference type="Proteomes" id="UP000289738">
    <property type="component" value="Chromosome B03"/>
</dbReference>
<keyword evidence="4" id="KW-1185">Reference proteome</keyword>
<evidence type="ECO:0000256" key="1">
    <source>
        <dbReference type="RuleBase" id="RU367018"/>
    </source>
</evidence>
<dbReference type="STRING" id="3818.A0A445A3G1"/>
<keyword evidence="1" id="KW-0539">Nucleus</keyword>
<comment type="subcellular location">
    <subcellularLocation>
        <location evidence="1">Nucleus</location>
    </subcellularLocation>
</comment>
<feature type="domain" description="MULE transposase" evidence="2">
    <location>
        <begin position="4"/>
        <end position="74"/>
    </location>
</feature>
<protein>
    <recommendedName>
        <fullName evidence="1">Protein FAR1-RELATED SEQUENCE</fullName>
    </recommendedName>
</protein>
<organism evidence="3 4">
    <name type="scientific">Arachis hypogaea</name>
    <name type="common">Peanut</name>
    <dbReference type="NCBI Taxonomy" id="3818"/>
    <lineage>
        <taxon>Eukaryota</taxon>
        <taxon>Viridiplantae</taxon>
        <taxon>Streptophyta</taxon>
        <taxon>Embryophyta</taxon>
        <taxon>Tracheophyta</taxon>
        <taxon>Spermatophyta</taxon>
        <taxon>Magnoliopsida</taxon>
        <taxon>eudicotyledons</taxon>
        <taxon>Gunneridae</taxon>
        <taxon>Pentapetalae</taxon>
        <taxon>rosids</taxon>
        <taxon>fabids</taxon>
        <taxon>Fabales</taxon>
        <taxon>Fabaceae</taxon>
        <taxon>Papilionoideae</taxon>
        <taxon>50 kb inversion clade</taxon>
        <taxon>dalbergioids sensu lato</taxon>
        <taxon>Dalbergieae</taxon>
        <taxon>Pterocarpus clade</taxon>
        <taxon>Arachis</taxon>
    </lineage>
</organism>
<dbReference type="InterPro" id="IPR031052">
    <property type="entry name" value="FHY3/FAR1"/>
</dbReference>
<keyword evidence="1" id="KW-0479">Metal-binding</keyword>
<dbReference type="PANTHER" id="PTHR31669:SF283">
    <property type="entry name" value="PROTEIN FAR1-RELATED SEQUENCE"/>
    <property type="match status" value="1"/>
</dbReference>
<keyword evidence="1" id="KW-0863">Zinc-finger</keyword>
<dbReference type="Pfam" id="PF10551">
    <property type="entry name" value="MULE"/>
    <property type="match status" value="1"/>
</dbReference>
<gene>
    <name evidence="3" type="ORF">Ahy_B03g066205</name>
</gene>
<accession>A0A445A3G1</accession>
<name>A0A445A3G1_ARAHY</name>
<keyword evidence="1" id="KW-0862">Zinc</keyword>
<dbReference type="GO" id="GO:0006355">
    <property type="term" value="P:regulation of DNA-templated transcription"/>
    <property type="evidence" value="ECO:0007669"/>
    <property type="project" value="UniProtKB-UniRule"/>
</dbReference>
<comment type="similarity">
    <text evidence="1">Belongs to the FHY3/FAR1 family.</text>
</comment>
<dbReference type="GO" id="GO:0008270">
    <property type="term" value="F:zinc ion binding"/>
    <property type="evidence" value="ECO:0007669"/>
    <property type="project" value="UniProtKB-UniRule"/>
</dbReference>